<feature type="domain" description="SMP-30/Gluconolactonase/LRE-like region" evidence="4">
    <location>
        <begin position="14"/>
        <end position="196"/>
    </location>
</feature>
<keyword evidence="2" id="KW-0862">Zinc</keyword>
<gene>
    <name evidence="5" type="ORF">GBAR_LOCUS793</name>
</gene>
<evidence type="ECO:0000313" key="6">
    <source>
        <dbReference type="Proteomes" id="UP001174909"/>
    </source>
</evidence>
<comment type="caution">
    <text evidence="5">The sequence shown here is derived from an EMBL/GenBank/DDBJ whole genome shotgun (WGS) entry which is preliminary data.</text>
</comment>
<evidence type="ECO:0000256" key="2">
    <source>
        <dbReference type="PIRSR" id="PIRSR605511-2"/>
    </source>
</evidence>
<dbReference type="PANTHER" id="PTHR10907">
    <property type="entry name" value="REGUCALCIN"/>
    <property type="match status" value="1"/>
</dbReference>
<organism evidence="5 6">
    <name type="scientific">Geodia barretti</name>
    <name type="common">Barrett's horny sponge</name>
    <dbReference type="NCBI Taxonomy" id="519541"/>
    <lineage>
        <taxon>Eukaryota</taxon>
        <taxon>Metazoa</taxon>
        <taxon>Porifera</taxon>
        <taxon>Demospongiae</taxon>
        <taxon>Heteroscleromorpha</taxon>
        <taxon>Tetractinellida</taxon>
        <taxon>Astrophorina</taxon>
        <taxon>Geodiidae</taxon>
        <taxon>Geodia</taxon>
    </lineage>
</organism>
<dbReference type="Proteomes" id="UP001174909">
    <property type="component" value="Unassembled WGS sequence"/>
</dbReference>
<dbReference type="PRINTS" id="PR01790">
    <property type="entry name" value="SMP30FAMILY"/>
</dbReference>
<name>A0AA35QTN5_GEOBA</name>
<sequence>MVKIECVVEAENYLGEGPVWDPVEGVLYWVDMLDKEVWRLDPRTGKTHTWTLPKTVGAFALREQGGGVLTMRDGFYFMDLDSGETELIALVDADEPRSLFNDGKVDRRGRFFAGGEDEISESPICGLFRLDPDLTVHELERGIICNNGPSWSPDNKTFYHTDSYMQEIYAYDYDFETGAISNKRVFANTHDEPGIPGWLHDRCRRVSVERADRLGPARALRAGRHGRPPRAGADQDHHQHHVRRR</sequence>
<evidence type="ECO:0000313" key="5">
    <source>
        <dbReference type="EMBL" id="CAI7991666.1"/>
    </source>
</evidence>
<feature type="region of interest" description="Disordered" evidence="3">
    <location>
        <begin position="214"/>
        <end position="245"/>
    </location>
</feature>
<dbReference type="AlphaFoldDB" id="A0AA35QTN5"/>
<proteinExistence type="inferred from homology"/>
<dbReference type="InterPro" id="IPR013658">
    <property type="entry name" value="SGL"/>
</dbReference>
<comment type="similarity">
    <text evidence="1">Belongs to the SMP-30/CGR1 family.</text>
</comment>
<dbReference type="GO" id="GO:0005509">
    <property type="term" value="F:calcium ion binding"/>
    <property type="evidence" value="ECO:0007669"/>
    <property type="project" value="TreeGrafter"/>
</dbReference>
<keyword evidence="6" id="KW-1185">Reference proteome</keyword>
<comment type="cofactor">
    <cofactor evidence="2">
        <name>Zn(2+)</name>
        <dbReference type="ChEBI" id="CHEBI:29105"/>
    </cofactor>
    <text evidence="2">Binds 1 divalent metal cation per subunit.</text>
</comment>
<dbReference type="SUPFAM" id="SSF63829">
    <property type="entry name" value="Calcium-dependent phosphotriesterase"/>
    <property type="match status" value="1"/>
</dbReference>
<dbReference type="GO" id="GO:0004341">
    <property type="term" value="F:gluconolactonase activity"/>
    <property type="evidence" value="ECO:0007669"/>
    <property type="project" value="TreeGrafter"/>
</dbReference>
<feature type="binding site" evidence="2">
    <location>
        <position position="147"/>
    </location>
    <ligand>
        <name>a divalent metal cation</name>
        <dbReference type="ChEBI" id="CHEBI:60240"/>
    </ligand>
</feature>
<dbReference type="InterPro" id="IPR011042">
    <property type="entry name" value="6-blade_b-propeller_TolB-like"/>
</dbReference>
<feature type="binding site" evidence="2">
    <location>
        <position position="101"/>
    </location>
    <ligand>
        <name>substrate</name>
    </ligand>
</feature>
<dbReference type="GO" id="GO:0019853">
    <property type="term" value="P:L-ascorbic acid biosynthetic process"/>
    <property type="evidence" value="ECO:0007669"/>
    <property type="project" value="TreeGrafter"/>
</dbReference>
<evidence type="ECO:0000256" key="3">
    <source>
        <dbReference type="SAM" id="MobiDB-lite"/>
    </source>
</evidence>
<reference evidence="5" key="1">
    <citation type="submission" date="2023-03" db="EMBL/GenBank/DDBJ databases">
        <authorList>
            <person name="Steffen K."/>
            <person name="Cardenas P."/>
        </authorList>
    </citation>
    <scope>NUCLEOTIDE SEQUENCE</scope>
</reference>
<dbReference type="InterPro" id="IPR005511">
    <property type="entry name" value="SMP-30"/>
</dbReference>
<evidence type="ECO:0000259" key="4">
    <source>
        <dbReference type="Pfam" id="PF08450"/>
    </source>
</evidence>
<accession>A0AA35QTN5</accession>
<dbReference type="PANTHER" id="PTHR10907:SF47">
    <property type="entry name" value="REGUCALCIN"/>
    <property type="match status" value="1"/>
</dbReference>
<dbReference type="Gene3D" id="2.120.10.30">
    <property type="entry name" value="TolB, C-terminal domain"/>
    <property type="match status" value="1"/>
</dbReference>
<dbReference type="Pfam" id="PF08450">
    <property type="entry name" value="SGL"/>
    <property type="match status" value="1"/>
</dbReference>
<keyword evidence="2" id="KW-0479">Metal-binding</keyword>
<feature type="binding site" evidence="2">
    <location>
        <position position="16"/>
    </location>
    <ligand>
        <name>a divalent metal cation</name>
        <dbReference type="ChEBI" id="CHEBI:60240"/>
    </ligand>
</feature>
<protein>
    <submittedName>
        <fullName evidence="5">Regucalcin</fullName>
    </submittedName>
</protein>
<dbReference type="EMBL" id="CASHTH010000127">
    <property type="protein sequence ID" value="CAI7991666.1"/>
    <property type="molecule type" value="Genomic_DNA"/>
</dbReference>
<evidence type="ECO:0000256" key="1">
    <source>
        <dbReference type="ARBA" id="ARBA00008853"/>
    </source>
</evidence>